<keyword evidence="3" id="KW-1185">Reference proteome</keyword>
<evidence type="ECO:0000256" key="1">
    <source>
        <dbReference type="SAM" id="SignalP"/>
    </source>
</evidence>
<evidence type="ECO:0000313" key="3">
    <source>
        <dbReference type="Proteomes" id="UP000324222"/>
    </source>
</evidence>
<organism evidence="2 3">
    <name type="scientific">Portunus trituberculatus</name>
    <name type="common">Swimming crab</name>
    <name type="synonym">Neptunus trituberculatus</name>
    <dbReference type="NCBI Taxonomy" id="210409"/>
    <lineage>
        <taxon>Eukaryota</taxon>
        <taxon>Metazoa</taxon>
        <taxon>Ecdysozoa</taxon>
        <taxon>Arthropoda</taxon>
        <taxon>Crustacea</taxon>
        <taxon>Multicrustacea</taxon>
        <taxon>Malacostraca</taxon>
        <taxon>Eumalacostraca</taxon>
        <taxon>Eucarida</taxon>
        <taxon>Decapoda</taxon>
        <taxon>Pleocyemata</taxon>
        <taxon>Brachyura</taxon>
        <taxon>Eubrachyura</taxon>
        <taxon>Portunoidea</taxon>
        <taxon>Portunidae</taxon>
        <taxon>Portuninae</taxon>
        <taxon>Portunus</taxon>
    </lineage>
</organism>
<dbReference type="EMBL" id="VSRR010003924">
    <property type="protein sequence ID" value="MPC37916.1"/>
    <property type="molecule type" value="Genomic_DNA"/>
</dbReference>
<feature type="signal peptide" evidence="1">
    <location>
        <begin position="1"/>
        <end position="20"/>
    </location>
</feature>
<proteinExistence type="predicted"/>
<evidence type="ECO:0008006" key="4">
    <source>
        <dbReference type="Google" id="ProtNLM"/>
    </source>
</evidence>
<gene>
    <name evidence="2" type="ORF">E2C01_031411</name>
</gene>
<keyword evidence="1" id="KW-0732">Signal</keyword>
<name>A0A5B7EXJ2_PORTR</name>
<dbReference type="AlphaFoldDB" id="A0A5B7EXJ2"/>
<accession>A0A5B7EXJ2</accession>
<evidence type="ECO:0000313" key="2">
    <source>
        <dbReference type="EMBL" id="MPC37916.1"/>
    </source>
</evidence>
<reference evidence="2 3" key="1">
    <citation type="submission" date="2019-05" db="EMBL/GenBank/DDBJ databases">
        <title>Another draft genome of Portunus trituberculatus and its Hox gene families provides insights of decapod evolution.</title>
        <authorList>
            <person name="Jeong J.-H."/>
            <person name="Song I."/>
            <person name="Kim S."/>
            <person name="Choi T."/>
            <person name="Kim D."/>
            <person name="Ryu S."/>
            <person name="Kim W."/>
        </authorList>
    </citation>
    <scope>NUCLEOTIDE SEQUENCE [LARGE SCALE GENOMIC DNA]</scope>
    <source>
        <tissue evidence="2">Muscle</tissue>
    </source>
</reference>
<sequence length="77" mass="7879">MVVPVVVVVVAAAGRVLVSPQHVSHWGSGGVLLRPSLPKPAKNAYLKLERHVGLGGMQFVCVVVGGAAARQSKVEGG</sequence>
<protein>
    <recommendedName>
        <fullName evidence="4">Secreted protein</fullName>
    </recommendedName>
</protein>
<dbReference type="Proteomes" id="UP000324222">
    <property type="component" value="Unassembled WGS sequence"/>
</dbReference>
<feature type="chain" id="PRO_5022950624" description="Secreted protein" evidence="1">
    <location>
        <begin position="21"/>
        <end position="77"/>
    </location>
</feature>
<comment type="caution">
    <text evidence="2">The sequence shown here is derived from an EMBL/GenBank/DDBJ whole genome shotgun (WGS) entry which is preliminary data.</text>
</comment>